<evidence type="ECO:0000313" key="4">
    <source>
        <dbReference type="Proteomes" id="UP000041254"/>
    </source>
</evidence>
<keyword evidence="2" id="KW-0812">Transmembrane</keyword>
<dbReference type="VEuPathDB" id="CryptoDB:Vbra_4957"/>
<proteinExistence type="predicted"/>
<organism evidence="3 4">
    <name type="scientific">Vitrella brassicaformis (strain CCMP3155)</name>
    <dbReference type="NCBI Taxonomy" id="1169540"/>
    <lineage>
        <taxon>Eukaryota</taxon>
        <taxon>Sar</taxon>
        <taxon>Alveolata</taxon>
        <taxon>Colpodellida</taxon>
        <taxon>Vitrellaceae</taxon>
        <taxon>Vitrella</taxon>
    </lineage>
</organism>
<feature type="transmembrane region" description="Helical" evidence="2">
    <location>
        <begin position="167"/>
        <end position="189"/>
    </location>
</feature>
<name>A0A0G4EI16_VITBC</name>
<dbReference type="AlphaFoldDB" id="A0A0G4EI16"/>
<feature type="compositionally biased region" description="Polar residues" evidence="1">
    <location>
        <begin position="275"/>
        <end position="284"/>
    </location>
</feature>
<keyword evidence="2" id="KW-0472">Membrane</keyword>
<evidence type="ECO:0000256" key="1">
    <source>
        <dbReference type="SAM" id="MobiDB-lite"/>
    </source>
</evidence>
<feature type="region of interest" description="Disordered" evidence="1">
    <location>
        <begin position="251"/>
        <end position="337"/>
    </location>
</feature>
<reference evidence="3 4" key="1">
    <citation type="submission" date="2014-11" db="EMBL/GenBank/DDBJ databases">
        <authorList>
            <person name="Zhu J."/>
            <person name="Qi W."/>
            <person name="Song R."/>
        </authorList>
    </citation>
    <scope>NUCLEOTIDE SEQUENCE [LARGE SCALE GENOMIC DNA]</scope>
</reference>
<dbReference type="InParanoid" id="A0A0G4EI16"/>
<evidence type="ECO:0000256" key="2">
    <source>
        <dbReference type="SAM" id="Phobius"/>
    </source>
</evidence>
<sequence>MVFDGLLGFKVEPLTGFCCGQSLAAGVTWIASLDMADAFFSVLGSSGIIVFEEYAEGNGPVAEGISLLLAAVRFTLSLLCLVAVFRNTSRHAEIFRSDRRLTPVQTYFFYYVTCIVVDTIWLAVWMAIVCDEARAGLEAEGKKLFAHHSQRASAGFAEACTVVRTTIFALLVGNVFIGGYFAYVVWSYVQLFEKDIGNPNDSQHAVEAHIYGSEMSGAPADSFETVPYSYTPPPLHSQRIQYQLVKSDPDTADIDETTDIPLSPPLSSDDKWAGSFSTQSTRSSIDVEMAGGDENSINETVGWRGGRPPFASLMASGGSDGGSPNGRRGDDTCLLDV</sequence>
<feature type="transmembrane region" description="Helical" evidence="2">
    <location>
        <begin position="65"/>
        <end position="86"/>
    </location>
</feature>
<dbReference type="Proteomes" id="UP000041254">
    <property type="component" value="Unassembled WGS sequence"/>
</dbReference>
<keyword evidence="2" id="KW-1133">Transmembrane helix</keyword>
<accession>A0A0G4EI16</accession>
<protein>
    <submittedName>
        <fullName evidence="3">Uncharacterized protein</fullName>
    </submittedName>
</protein>
<evidence type="ECO:0000313" key="3">
    <source>
        <dbReference type="EMBL" id="CEL95628.1"/>
    </source>
</evidence>
<keyword evidence="4" id="KW-1185">Reference proteome</keyword>
<feature type="transmembrane region" description="Helical" evidence="2">
    <location>
        <begin position="107"/>
        <end position="128"/>
    </location>
</feature>
<gene>
    <name evidence="3" type="ORF">Vbra_4957</name>
</gene>
<dbReference type="EMBL" id="CDMY01000234">
    <property type="protein sequence ID" value="CEL95628.1"/>
    <property type="molecule type" value="Genomic_DNA"/>
</dbReference>